<dbReference type="AlphaFoldDB" id="A0A9P8TXA6"/>
<keyword evidence="3" id="KW-1185">Reference proteome</keyword>
<comment type="caution">
    <text evidence="2">The sequence shown here is derived from an EMBL/GenBank/DDBJ whole genome shotgun (WGS) entry which is preliminary data.</text>
</comment>
<accession>A0A9P8TXA6</accession>
<evidence type="ECO:0000313" key="2">
    <source>
        <dbReference type="EMBL" id="KAH6607134.1"/>
    </source>
</evidence>
<dbReference type="Proteomes" id="UP000827724">
    <property type="component" value="Unassembled WGS sequence"/>
</dbReference>
<sequence>MTKSLAAEPLLCLDEPDMKDGCASGIRKPATRTALDDVDGDWPTAPSHDPEPAATVSSSGTEGNEKAQCRPSMNFDVDPGAASSSSTWTATLPIAIPRSRHNSSASTIAFHEALSARGEMQGAYFPFHEDPKTRIRHLHPFYHGLPYLESLDTGAGADVEMPTHEPQYDLSNSTKEGYGLLSDSDGDGPCDGDSDSSSDYYDEDDPFNALLLGKYYPSVYEKRQAKESSLQSVAPSASASATATATATATMSETAYETASAPASSNGPPVGRSMAPRTQRRRLIRPRTPVISPRLPAATEYIPPLELESEE</sequence>
<feature type="compositionally biased region" description="Acidic residues" evidence="1">
    <location>
        <begin position="184"/>
        <end position="203"/>
    </location>
</feature>
<name>A0A9P8TXA6_9HYPO</name>
<evidence type="ECO:0000313" key="3">
    <source>
        <dbReference type="Proteomes" id="UP000827724"/>
    </source>
</evidence>
<dbReference type="OrthoDB" id="5403157at2759"/>
<reference evidence="2" key="1">
    <citation type="submission" date="2021-08" db="EMBL/GenBank/DDBJ databases">
        <title>Chromosome-Level Trichoderma cornu-damae using Hi-C Data.</title>
        <authorList>
            <person name="Kim C.S."/>
        </authorList>
    </citation>
    <scope>NUCLEOTIDE SEQUENCE</scope>
    <source>
        <strain evidence="2">KA19-0412C</strain>
    </source>
</reference>
<proteinExistence type="predicted"/>
<evidence type="ECO:0000256" key="1">
    <source>
        <dbReference type="SAM" id="MobiDB-lite"/>
    </source>
</evidence>
<feature type="region of interest" description="Disordered" evidence="1">
    <location>
        <begin position="16"/>
        <end position="82"/>
    </location>
</feature>
<organism evidence="2 3">
    <name type="scientific">Trichoderma cornu-damae</name>
    <dbReference type="NCBI Taxonomy" id="654480"/>
    <lineage>
        <taxon>Eukaryota</taxon>
        <taxon>Fungi</taxon>
        <taxon>Dikarya</taxon>
        <taxon>Ascomycota</taxon>
        <taxon>Pezizomycotina</taxon>
        <taxon>Sordariomycetes</taxon>
        <taxon>Hypocreomycetidae</taxon>
        <taxon>Hypocreales</taxon>
        <taxon>Hypocreaceae</taxon>
        <taxon>Trichoderma</taxon>
    </lineage>
</organism>
<feature type="region of interest" description="Disordered" evidence="1">
    <location>
        <begin position="253"/>
        <end position="311"/>
    </location>
</feature>
<dbReference type="EMBL" id="JAIWOZ010000003">
    <property type="protein sequence ID" value="KAH6607134.1"/>
    <property type="molecule type" value="Genomic_DNA"/>
</dbReference>
<feature type="region of interest" description="Disordered" evidence="1">
    <location>
        <begin position="156"/>
        <end position="203"/>
    </location>
</feature>
<protein>
    <submittedName>
        <fullName evidence="2">Uncharacterized protein</fullName>
    </submittedName>
</protein>
<gene>
    <name evidence="2" type="ORF">Trco_003447</name>
</gene>